<dbReference type="SUPFAM" id="SSF51569">
    <property type="entry name" value="Aldolase"/>
    <property type="match status" value="1"/>
</dbReference>
<evidence type="ECO:0000313" key="8">
    <source>
        <dbReference type="EMBL" id="PKS06041.1"/>
    </source>
</evidence>
<keyword evidence="9" id="KW-1185">Reference proteome</keyword>
<dbReference type="InterPro" id="IPR018225">
    <property type="entry name" value="Transaldolase_AS"/>
</dbReference>
<keyword evidence="6" id="KW-0704">Schiff base</keyword>
<evidence type="ECO:0000256" key="7">
    <source>
        <dbReference type="RuleBase" id="RU000501"/>
    </source>
</evidence>
<proteinExistence type="inferred from homology"/>
<evidence type="ECO:0000256" key="3">
    <source>
        <dbReference type="ARBA" id="ARBA00013151"/>
    </source>
</evidence>
<evidence type="ECO:0000256" key="1">
    <source>
        <dbReference type="ARBA" id="ARBA00004857"/>
    </source>
</evidence>
<dbReference type="EMBL" id="NLAX01001139">
    <property type="protein sequence ID" value="PKS06041.1"/>
    <property type="molecule type" value="Genomic_DNA"/>
</dbReference>
<evidence type="ECO:0000256" key="5">
    <source>
        <dbReference type="ARBA" id="ARBA00023126"/>
    </source>
</evidence>
<keyword evidence="4 7" id="KW-0808">Transferase</keyword>
<dbReference type="PANTHER" id="PTHR10683:SF18">
    <property type="entry name" value="TRANSALDOLASE"/>
    <property type="match status" value="1"/>
</dbReference>
<dbReference type="EC" id="2.2.1.2" evidence="3 7"/>
<comment type="similarity">
    <text evidence="2">Belongs to the transaldolase family. Type 1 subfamily.</text>
</comment>
<dbReference type="GO" id="GO:0005975">
    <property type="term" value="P:carbohydrate metabolic process"/>
    <property type="evidence" value="ECO:0007669"/>
    <property type="project" value="InterPro"/>
</dbReference>
<dbReference type="OrthoDB" id="1711136at2759"/>
<dbReference type="GO" id="GO:0006098">
    <property type="term" value="P:pentose-phosphate shunt"/>
    <property type="evidence" value="ECO:0007669"/>
    <property type="project" value="UniProtKB-UniPathway"/>
</dbReference>
<dbReference type="GO" id="GO:0005737">
    <property type="term" value="C:cytoplasm"/>
    <property type="evidence" value="ECO:0007669"/>
    <property type="project" value="InterPro"/>
</dbReference>
<gene>
    <name evidence="8" type="ORF">jhhlp_007875</name>
</gene>
<dbReference type="InterPro" id="IPR013785">
    <property type="entry name" value="Aldolase_TIM"/>
</dbReference>
<evidence type="ECO:0000313" key="9">
    <source>
        <dbReference type="Proteomes" id="UP000233524"/>
    </source>
</evidence>
<evidence type="ECO:0000256" key="6">
    <source>
        <dbReference type="ARBA" id="ARBA00023270"/>
    </source>
</evidence>
<keyword evidence="5 7" id="KW-0570">Pentose shunt</keyword>
<dbReference type="Pfam" id="PF00923">
    <property type="entry name" value="TAL_FSA"/>
    <property type="match status" value="1"/>
</dbReference>
<dbReference type="GO" id="GO:0004801">
    <property type="term" value="F:transaldolase activity"/>
    <property type="evidence" value="ECO:0007669"/>
    <property type="project" value="UniProtKB-EC"/>
</dbReference>
<accession>A0A2N3N0U0</accession>
<comment type="catalytic activity">
    <reaction evidence="7">
        <text>D-sedoheptulose 7-phosphate + D-glyceraldehyde 3-phosphate = D-erythrose 4-phosphate + beta-D-fructose 6-phosphate</text>
        <dbReference type="Rhea" id="RHEA:17053"/>
        <dbReference type="ChEBI" id="CHEBI:16897"/>
        <dbReference type="ChEBI" id="CHEBI:57483"/>
        <dbReference type="ChEBI" id="CHEBI:57634"/>
        <dbReference type="ChEBI" id="CHEBI:59776"/>
        <dbReference type="EC" id="2.2.1.2"/>
    </reaction>
</comment>
<dbReference type="PROSITE" id="PS00958">
    <property type="entry name" value="TRANSALDOLASE_2"/>
    <property type="match status" value="1"/>
</dbReference>
<dbReference type="PANTHER" id="PTHR10683">
    <property type="entry name" value="TRANSALDOLASE"/>
    <property type="match status" value="1"/>
</dbReference>
<dbReference type="STRING" id="41688.A0A2N3N0U0"/>
<dbReference type="VEuPathDB" id="FungiDB:jhhlp_007875"/>
<comment type="pathway">
    <text evidence="1 7">Carbohydrate degradation; pentose phosphate pathway; D-glyceraldehyde 3-phosphate and beta-D-fructose 6-phosphate from D-ribose 5-phosphate and D-xylulose 5-phosphate (non-oxidative stage): step 2/3.</text>
</comment>
<dbReference type="CDD" id="cd00957">
    <property type="entry name" value="Transaldolase_TalAB"/>
    <property type="match status" value="1"/>
</dbReference>
<reference evidence="8 9" key="1">
    <citation type="journal article" date="2017" name="G3 (Bethesda)">
        <title>First Draft Genome Sequence of the Pathogenic Fungus Lomentospora prolificans (Formerly Scedosporium prolificans).</title>
        <authorList>
            <person name="Luo R."/>
            <person name="Zimin A."/>
            <person name="Workman R."/>
            <person name="Fan Y."/>
            <person name="Pertea G."/>
            <person name="Grossman N."/>
            <person name="Wear M.P."/>
            <person name="Jia B."/>
            <person name="Miller H."/>
            <person name="Casadevall A."/>
            <person name="Timp W."/>
            <person name="Zhang S.X."/>
            <person name="Salzberg S.L."/>
        </authorList>
    </citation>
    <scope>NUCLEOTIDE SEQUENCE [LARGE SCALE GENOMIC DNA]</scope>
    <source>
        <strain evidence="8 9">JHH-5317</strain>
    </source>
</reference>
<dbReference type="Proteomes" id="UP000233524">
    <property type="component" value="Unassembled WGS sequence"/>
</dbReference>
<protein>
    <recommendedName>
        <fullName evidence="3 7">Transaldolase</fullName>
        <ecNumber evidence="3 7">2.2.1.2</ecNumber>
    </recommendedName>
</protein>
<dbReference type="Gene3D" id="3.20.20.70">
    <property type="entry name" value="Aldolase class I"/>
    <property type="match status" value="1"/>
</dbReference>
<dbReference type="InterPro" id="IPR001585">
    <property type="entry name" value="TAL/FSA"/>
</dbReference>
<organism evidence="8 9">
    <name type="scientific">Lomentospora prolificans</name>
    <dbReference type="NCBI Taxonomy" id="41688"/>
    <lineage>
        <taxon>Eukaryota</taxon>
        <taxon>Fungi</taxon>
        <taxon>Dikarya</taxon>
        <taxon>Ascomycota</taxon>
        <taxon>Pezizomycotina</taxon>
        <taxon>Sordariomycetes</taxon>
        <taxon>Hypocreomycetidae</taxon>
        <taxon>Microascales</taxon>
        <taxon>Microascaceae</taxon>
        <taxon>Lomentospora</taxon>
    </lineage>
</organism>
<dbReference type="UniPathway" id="UPA00115">
    <property type="reaction ID" value="UER00414"/>
</dbReference>
<dbReference type="InParanoid" id="A0A2N3N0U0"/>
<sequence>MAQKPLEQLQAAGTVVIADTADFEKIAKYNASEGTTNPSLLYAAAKNPAYESLLKKAIDYAKALPENVPTAERLSFAVDFLAVQFGTQIYKLTGKVSTEADVTLSFDTQATVEAAKRIIDLYAKEGVPKENVRVKISATWEGIQAARILQKEYGISCLITVVFSLVQSIAAAEAGVDAIAPYVGRMADWGKLNGFEGDLGVLTVSKIQNYFRKYGFKTQVMAASFRSVSQVRELAGVDLLTAAPAILDAVEQETEPIVAKLSAQSAQAADLAEVSYINDEAGFRWAFNGDACAVEKSADAMRRFADDTQQLKDLLATML</sequence>
<name>A0A2N3N0U0_9PEZI</name>
<dbReference type="InterPro" id="IPR004730">
    <property type="entry name" value="Transaldolase_1"/>
</dbReference>
<dbReference type="AlphaFoldDB" id="A0A2N3N0U0"/>
<comment type="caution">
    <text evidence="8">The sequence shown here is derived from an EMBL/GenBank/DDBJ whole genome shotgun (WGS) entry which is preliminary data.</text>
</comment>
<evidence type="ECO:0000256" key="2">
    <source>
        <dbReference type="ARBA" id="ARBA00008012"/>
    </source>
</evidence>
<evidence type="ECO:0000256" key="4">
    <source>
        <dbReference type="ARBA" id="ARBA00022679"/>
    </source>
</evidence>
<comment type="function">
    <text evidence="7">Catalyzes the rate-limiting step of the non-oxidative phase in the pentose phosphate pathway. Catalyzes the reversible conversion of sedheptulose-7-phosphate and D-glyceraldehyde 3-phosphate into erythrose-4-phosphate and beta-D-fructose 6-phosphate.</text>
</comment>